<feature type="transmembrane region" description="Helical" evidence="8">
    <location>
        <begin position="366"/>
        <end position="385"/>
    </location>
</feature>
<name>A0ABR4I7Q6_9EURO</name>
<dbReference type="EMBL" id="JBFXLT010000001">
    <property type="protein sequence ID" value="KAL2822928.1"/>
    <property type="molecule type" value="Genomic_DNA"/>
</dbReference>
<dbReference type="InterPro" id="IPR004698">
    <property type="entry name" value="Zn/Fe_permease_fun/pln"/>
</dbReference>
<dbReference type="Pfam" id="PF02535">
    <property type="entry name" value="Zip"/>
    <property type="match status" value="1"/>
</dbReference>
<keyword evidence="3 8" id="KW-0813">Transport</keyword>
<feature type="transmembrane region" description="Helical" evidence="8">
    <location>
        <begin position="326"/>
        <end position="345"/>
    </location>
</feature>
<evidence type="ECO:0000256" key="6">
    <source>
        <dbReference type="ARBA" id="ARBA00023065"/>
    </source>
</evidence>
<feature type="transmembrane region" description="Helical" evidence="8">
    <location>
        <begin position="39"/>
        <end position="60"/>
    </location>
</feature>
<comment type="subcellular location">
    <subcellularLocation>
        <location evidence="1 8">Membrane</location>
        <topology evidence="1 8">Multi-pass membrane protein</topology>
    </subcellularLocation>
</comment>
<keyword evidence="11" id="KW-1185">Reference proteome</keyword>
<feature type="transmembrane region" description="Helical" evidence="8">
    <location>
        <begin position="127"/>
        <end position="150"/>
    </location>
</feature>
<feature type="transmembrane region" description="Helical" evidence="8">
    <location>
        <begin position="230"/>
        <end position="254"/>
    </location>
</feature>
<sequence length="388" mass="41901">MDTSSLLLRTLPDSDADADSAAISCQTGNEFNGNLALRISSIFVILIGSLAGILFPLLARPPSSSNTTGKPFSTSFTSFNIPPWIFFIAKFFGSGVIVATAFIHLLAPASEALKNPCLTGLITEYSWVEGIVLMTVIATFFVEILVDLFAGHSHTSLRGSVDDEGKDDYPNEEQDGLLRSPSLSETDTLEDGRHSVLNSGLLSTSHTSRSSNISTTHRAQRNVQNWKSHLTSLLILESGVIFHSIFIGLSLAVTGDEFKTLYAVLVFHQTFEGLGLGIRLADIPWPESKHSTPYLLGCAYALSTPVAITIGLLIRNSYSPESQRTLIVSGIFDSISAGILIYTGLVELMAREFLFRREGGKREAGTVLAAFFWLCTGAAAMAVLGKWA</sequence>
<evidence type="ECO:0000256" key="2">
    <source>
        <dbReference type="ARBA" id="ARBA00006939"/>
    </source>
</evidence>
<keyword evidence="6 8" id="KW-0406">Ion transport</keyword>
<comment type="similarity">
    <text evidence="2 8">Belongs to the ZIP transporter (TC 2.A.5) family.</text>
</comment>
<dbReference type="PANTHER" id="PTHR11040:SF69">
    <property type="entry name" value="ZINC-REGULATED TRANSPORTER 2"/>
    <property type="match status" value="1"/>
</dbReference>
<accession>A0ABR4I7Q6</accession>
<organism evidence="10 11">
    <name type="scientific">Aspergillus granulosus</name>
    <dbReference type="NCBI Taxonomy" id="176169"/>
    <lineage>
        <taxon>Eukaryota</taxon>
        <taxon>Fungi</taxon>
        <taxon>Dikarya</taxon>
        <taxon>Ascomycota</taxon>
        <taxon>Pezizomycotina</taxon>
        <taxon>Eurotiomycetes</taxon>
        <taxon>Eurotiomycetidae</taxon>
        <taxon>Eurotiales</taxon>
        <taxon>Aspergillaceae</taxon>
        <taxon>Aspergillus</taxon>
        <taxon>Aspergillus subgen. Nidulantes</taxon>
    </lineage>
</organism>
<evidence type="ECO:0000256" key="3">
    <source>
        <dbReference type="ARBA" id="ARBA00022448"/>
    </source>
</evidence>
<feature type="transmembrane region" description="Helical" evidence="8">
    <location>
        <begin position="81"/>
        <end position="107"/>
    </location>
</feature>
<evidence type="ECO:0000313" key="10">
    <source>
        <dbReference type="EMBL" id="KAL2822928.1"/>
    </source>
</evidence>
<reference evidence="10 11" key="1">
    <citation type="submission" date="2024-07" db="EMBL/GenBank/DDBJ databases">
        <title>Section-level genome sequencing and comparative genomics of Aspergillus sections Usti and Cavernicolus.</title>
        <authorList>
            <consortium name="Lawrence Berkeley National Laboratory"/>
            <person name="Nybo J.L."/>
            <person name="Vesth T.C."/>
            <person name="Theobald S."/>
            <person name="Frisvad J.C."/>
            <person name="Larsen T.O."/>
            <person name="Kjaerboelling I."/>
            <person name="Rothschild-Mancinelli K."/>
            <person name="Lyhne E.K."/>
            <person name="Kogle M.E."/>
            <person name="Barry K."/>
            <person name="Clum A."/>
            <person name="Na H."/>
            <person name="Ledsgaard L."/>
            <person name="Lin J."/>
            <person name="Lipzen A."/>
            <person name="Kuo A."/>
            <person name="Riley R."/>
            <person name="Mondo S."/>
            <person name="Labutti K."/>
            <person name="Haridas S."/>
            <person name="Pangalinan J."/>
            <person name="Salamov A.A."/>
            <person name="Simmons B.A."/>
            <person name="Magnuson J.K."/>
            <person name="Chen J."/>
            <person name="Drula E."/>
            <person name="Henrissat B."/>
            <person name="Wiebenga A."/>
            <person name="Lubbers R.J."/>
            <person name="Gomes A.C."/>
            <person name="Makela M.R."/>
            <person name="Stajich J."/>
            <person name="Grigoriev I.V."/>
            <person name="Mortensen U.H."/>
            <person name="De Vries R.P."/>
            <person name="Baker S.E."/>
            <person name="Andersen M.R."/>
        </authorList>
    </citation>
    <scope>NUCLEOTIDE SEQUENCE [LARGE SCALE GENOMIC DNA]</scope>
    <source>
        <strain evidence="10 11">CBS 588.65</strain>
    </source>
</reference>
<dbReference type="NCBIfam" id="TIGR00820">
    <property type="entry name" value="zip"/>
    <property type="match status" value="1"/>
</dbReference>
<proteinExistence type="inferred from homology"/>
<keyword evidence="5 8" id="KW-1133">Transmembrane helix</keyword>
<feature type="transmembrane region" description="Helical" evidence="8">
    <location>
        <begin position="293"/>
        <end position="314"/>
    </location>
</feature>
<feature type="region of interest" description="Disordered" evidence="9">
    <location>
        <begin position="158"/>
        <end position="190"/>
    </location>
</feature>
<comment type="caution">
    <text evidence="10">The sequence shown here is derived from an EMBL/GenBank/DDBJ whole genome shotgun (WGS) entry which is preliminary data.</text>
</comment>
<dbReference type="PANTHER" id="PTHR11040">
    <property type="entry name" value="ZINC/IRON TRANSPORTER"/>
    <property type="match status" value="1"/>
</dbReference>
<comment type="caution">
    <text evidence="8">Lacks conserved residue(s) required for the propagation of feature annotation.</text>
</comment>
<evidence type="ECO:0000256" key="4">
    <source>
        <dbReference type="ARBA" id="ARBA00022692"/>
    </source>
</evidence>
<gene>
    <name evidence="10" type="ORF">BJX63DRAFT_438908</name>
</gene>
<keyword evidence="7 8" id="KW-0472">Membrane</keyword>
<evidence type="ECO:0000256" key="7">
    <source>
        <dbReference type="ARBA" id="ARBA00023136"/>
    </source>
</evidence>
<evidence type="ECO:0000256" key="8">
    <source>
        <dbReference type="RuleBase" id="RU362088"/>
    </source>
</evidence>
<evidence type="ECO:0000313" key="11">
    <source>
        <dbReference type="Proteomes" id="UP001610334"/>
    </source>
</evidence>
<evidence type="ECO:0000256" key="9">
    <source>
        <dbReference type="SAM" id="MobiDB-lite"/>
    </source>
</evidence>
<evidence type="ECO:0000256" key="1">
    <source>
        <dbReference type="ARBA" id="ARBA00004141"/>
    </source>
</evidence>
<dbReference type="Proteomes" id="UP001610334">
    <property type="component" value="Unassembled WGS sequence"/>
</dbReference>
<dbReference type="InterPro" id="IPR003689">
    <property type="entry name" value="ZIP"/>
</dbReference>
<feature type="compositionally biased region" description="Basic and acidic residues" evidence="9">
    <location>
        <begin position="160"/>
        <end position="169"/>
    </location>
</feature>
<protein>
    <submittedName>
        <fullName evidence="10">Zinc/iron permease</fullName>
    </submittedName>
</protein>
<keyword evidence="4 8" id="KW-0812">Transmembrane</keyword>
<evidence type="ECO:0000256" key="5">
    <source>
        <dbReference type="ARBA" id="ARBA00022989"/>
    </source>
</evidence>